<dbReference type="AlphaFoldDB" id="A0A1H5WB57"/>
<evidence type="ECO:0000313" key="1">
    <source>
        <dbReference type="EMBL" id="SEF96588.1"/>
    </source>
</evidence>
<evidence type="ECO:0000313" key="2">
    <source>
        <dbReference type="Proteomes" id="UP000236735"/>
    </source>
</evidence>
<accession>A0A1H5WB57</accession>
<name>A0A1H5WB57_XYLRU</name>
<dbReference type="EMBL" id="FNUV01000006">
    <property type="protein sequence ID" value="SEF96588.1"/>
    <property type="molecule type" value="Genomic_DNA"/>
</dbReference>
<dbReference type="Proteomes" id="UP000236735">
    <property type="component" value="Unassembled WGS sequence"/>
</dbReference>
<organism evidence="1 2">
    <name type="scientific">Xylanibacter ruminicola</name>
    <name type="common">Prevotella ruminicola</name>
    <dbReference type="NCBI Taxonomy" id="839"/>
    <lineage>
        <taxon>Bacteria</taxon>
        <taxon>Pseudomonadati</taxon>
        <taxon>Bacteroidota</taxon>
        <taxon>Bacteroidia</taxon>
        <taxon>Bacteroidales</taxon>
        <taxon>Prevotellaceae</taxon>
        <taxon>Xylanibacter</taxon>
    </lineage>
</organism>
<sequence>MQIFILKKHIICAKFPYLIHKMLNISYLLLYKEKCIFMNLNI</sequence>
<gene>
    <name evidence="1" type="ORF">SAMN05216354_2242</name>
</gene>
<proteinExistence type="predicted"/>
<protein>
    <submittedName>
        <fullName evidence="1">Uncharacterized protein</fullName>
    </submittedName>
</protein>
<reference evidence="1 2" key="1">
    <citation type="submission" date="2016-10" db="EMBL/GenBank/DDBJ databases">
        <authorList>
            <person name="de Groot N.N."/>
        </authorList>
    </citation>
    <scope>NUCLEOTIDE SEQUENCE [LARGE SCALE GENOMIC DNA]</scope>
    <source>
        <strain evidence="1 2">AR32</strain>
    </source>
</reference>